<feature type="transmembrane region" description="Helical" evidence="1">
    <location>
        <begin position="20"/>
        <end position="40"/>
    </location>
</feature>
<evidence type="ECO:0000256" key="1">
    <source>
        <dbReference type="SAM" id="Phobius"/>
    </source>
</evidence>
<dbReference type="EMBL" id="PDNB01000054">
    <property type="protein sequence ID" value="PGH12730.1"/>
    <property type="molecule type" value="Genomic_DNA"/>
</dbReference>
<feature type="transmembrane region" description="Helical" evidence="1">
    <location>
        <begin position="68"/>
        <end position="95"/>
    </location>
</feature>
<feature type="transmembrane region" description="Helical" evidence="1">
    <location>
        <begin position="107"/>
        <end position="129"/>
    </location>
</feature>
<evidence type="ECO:0000313" key="2">
    <source>
        <dbReference type="EMBL" id="PGH12730.1"/>
    </source>
</evidence>
<dbReference type="AlphaFoldDB" id="A0A2B7XUQ6"/>
<organism evidence="2 3">
    <name type="scientific">Helicocarpus griseus UAMH5409</name>
    <dbReference type="NCBI Taxonomy" id="1447875"/>
    <lineage>
        <taxon>Eukaryota</taxon>
        <taxon>Fungi</taxon>
        <taxon>Dikarya</taxon>
        <taxon>Ascomycota</taxon>
        <taxon>Pezizomycotina</taxon>
        <taxon>Eurotiomycetes</taxon>
        <taxon>Eurotiomycetidae</taxon>
        <taxon>Onygenales</taxon>
        <taxon>Ajellomycetaceae</taxon>
        <taxon>Helicocarpus</taxon>
    </lineage>
</organism>
<name>A0A2B7XUQ6_9EURO</name>
<proteinExistence type="predicted"/>
<dbReference type="Pfam" id="PF06127">
    <property type="entry name" value="Mpo1-like"/>
    <property type="match status" value="1"/>
</dbReference>
<dbReference type="Proteomes" id="UP000223968">
    <property type="component" value="Unassembled WGS sequence"/>
</dbReference>
<keyword evidence="1" id="KW-0812">Transmembrane</keyword>
<dbReference type="GO" id="GO:0046521">
    <property type="term" value="P:sphingoid catabolic process"/>
    <property type="evidence" value="ECO:0007669"/>
    <property type="project" value="TreeGrafter"/>
</dbReference>
<protein>
    <recommendedName>
        <fullName evidence="4">DUF962 domain-containing protein</fullName>
    </recommendedName>
</protein>
<sequence>MALNLEKQFTFYGAYHHNPVNVGIHIIFVPVIMLCMFQLATNSGPLFTLPPSLTLPNLPPNLGTLAGLLYTTLYILMEPVAGALLAPLLIGGTAFANHLTTTYGSKATYWGLGVQAVAWIAQFVGHGAFEGRAPALLDNLVQAFFLAPFFVWLEVLFSMGYRPQLKGRIDQAVQREIAKFKEGKGKGKS</sequence>
<dbReference type="GO" id="GO:0005783">
    <property type="term" value="C:endoplasmic reticulum"/>
    <property type="evidence" value="ECO:0007669"/>
    <property type="project" value="TreeGrafter"/>
</dbReference>
<keyword evidence="1" id="KW-0472">Membrane</keyword>
<feature type="transmembrane region" description="Helical" evidence="1">
    <location>
        <begin position="141"/>
        <end position="161"/>
    </location>
</feature>
<reference evidence="2 3" key="1">
    <citation type="submission" date="2017-10" db="EMBL/GenBank/DDBJ databases">
        <title>Comparative genomics in systemic dimorphic fungi from Ajellomycetaceae.</title>
        <authorList>
            <person name="Munoz J.F."/>
            <person name="Mcewen J.G."/>
            <person name="Clay O.K."/>
            <person name="Cuomo C.A."/>
        </authorList>
    </citation>
    <scope>NUCLEOTIDE SEQUENCE [LARGE SCALE GENOMIC DNA]</scope>
    <source>
        <strain evidence="2 3">UAMH5409</strain>
    </source>
</reference>
<evidence type="ECO:0000313" key="3">
    <source>
        <dbReference type="Proteomes" id="UP000223968"/>
    </source>
</evidence>
<comment type="caution">
    <text evidence="2">The sequence shown here is derived from an EMBL/GenBank/DDBJ whole genome shotgun (WGS) entry which is preliminary data.</text>
</comment>
<dbReference type="InterPro" id="IPR009305">
    <property type="entry name" value="Mpo1-like"/>
</dbReference>
<gene>
    <name evidence="2" type="ORF">AJ79_04091</name>
</gene>
<accession>A0A2B7XUQ6</accession>
<dbReference type="GO" id="GO:0016020">
    <property type="term" value="C:membrane"/>
    <property type="evidence" value="ECO:0007669"/>
    <property type="project" value="GOC"/>
</dbReference>
<keyword evidence="3" id="KW-1185">Reference proteome</keyword>
<dbReference type="PANTHER" id="PTHR28026:SF9">
    <property type="entry name" value="2-HYDROXY-PALMITIC ACID DIOXYGENASE MPO1"/>
    <property type="match status" value="1"/>
</dbReference>
<keyword evidence="1" id="KW-1133">Transmembrane helix</keyword>
<dbReference type="PANTHER" id="PTHR28026">
    <property type="entry name" value="DUF962 DOMAIN PROTEIN (AFU_ORTHOLOGUE AFUA_8G05310)"/>
    <property type="match status" value="1"/>
</dbReference>
<evidence type="ECO:0008006" key="4">
    <source>
        <dbReference type="Google" id="ProtNLM"/>
    </source>
</evidence>
<dbReference type="OrthoDB" id="2124888at2759"/>